<dbReference type="InterPro" id="IPR022265">
    <property type="entry name" value="CHP03790"/>
</dbReference>
<organism evidence="1">
    <name type="scientific">hydrothermal vent metagenome</name>
    <dbReference type="NCBI Taxonomy" id="652676"/>
    <lineage>
        <taxon>unclassified sequences</taxon>
        <taxon>metagenomes</taxon>
        <taxon>ecological metagenomes</taxon>
    </lineage>
</organism>
<dbReference type="NCBIfam" id="TIGR03790">
    <property type="entry name" value="TIGR03790 family protein"/>
    <property type="match status" value="1"/>
</dbReference>
<evidence type="ECO:0000313" key="1">
    <source>
        <dbReference type="EMBL" id="CUV01580.1"/>
    </source>
</evidence>
<dbReference type="AlphaFoldDB" id="A0A160VAR0"/>
<protein>
    <recommendedName>
        <fullName evidence="2">TIGR03790 family protein</fullName>
    </recommendedName>
</protein>
<reference evidence="1" key="1">
    <citation type="submission" date="2015-10" db="EMBL/GenBank/DDBJ databases">
        <authorList>
            <person name="Gilbert D.G."/>
        </authorList>
    </citation>
    <scope>NUCLEOTIDE SEQUENCE</scope>
</reference>
<proteinExistence type="predicted"/>
<dbReference type="EMBL" id="FAXA01000102">
    <property type="protein sequence ID" value="CUV01580.1"/>
    <property type="molecule type" value="Genomic_DNA"/>
</dbReference>
<sequence>MAKLLVERAIAAEKDGLWGRAYVDLRGISSGQLKAGDERLRKVAEITRRSGFTTVVDEKPETLPVGYPASHIAFYAGWYGINVEGVFAESTVEFMPGAIAYHLHSYNGSMIRDAHARWIGPFIHKGATATFGSVFEPYLQLTPDQPVFFSRLIQNGFTFGEAGYAATRALSWQTVFVGDPLYRPFGRAPEELRADLARRNSPMLEWFHLLAVNQGLAAGAPAKAAIAHLQQLPKTSGSAVLQEKLAELLTASGQSEAALGAYSAALKLSTSPKQKQRLVVEQSRLRTP</sequence>
<evidence type="ECO:0008006" key="2">
    <source>
        <dbReference type="Google" id="ProtNLM"/>
    </source>
</evidence>
<accession>A0A160VAR0</accession>
<gene>
    <name evidence="1" type="ORF">MGWOODY_Clf1014</name>
</gene>
<name>A0A160VAR0_9ZZZZ</name>